<proteinExistence type="predicted"/>
<protein>
    <submittedName>
        <fullName evidence="1">Uncharacterized protein</fullName>
    </submittedName>
</protein>
<dbReference type="Proteomes" id="UP000297540">
    <property type="component" value="Unassembled WGS sequence"/>
</dbReference>
<evidence type="ECO:0000313" key="2">
    <source>
        <dbReference type="Proteomes" id="UP000297540"/>
    </source>
</evidence>
<accession>A0A4Y8S869</accession>
<organism evidence="1 2">
    <name type="scientific">Mucilaginibacter psychrotolerans</name>
    <dbReference type="NCBI Taxonomy" id="1524096"/>
    <lineage>
        <taxon>Bacteria</taxon>
        <taxon>Pseudomonadati</taxon>
        <taxon>Bacteroidota</taxon>
        <taxon>Sphingobacteriia</taxon>
        <taxon>Sphingobacteriales</taxon>
        <taxon>Sphingobacteriaceae</taxon>
        <taxon>Mucilaginibacter</taxon>
    </lineage>
</organism>
<dbReference type="EMBL" id="SOZE01000023">
    <property type="protein sequence ID" value="TFF35199.1"/>
    <property type="molecule type" value="Genomic_DNA"/>
</dbReference>
<sequence>MKIITTAFLLITLFTNQCYSQSTPKRLQKVVDAAVKTFTWDIETEEKGSMMFLDVPYDGNGKTEFLTLTVAKDTAADRPAFISVIVPNSLNQKNGIFIAFAQNSAGGGMAIVKASTTRLNFEACNNEDCTARMVKAYAHSDERNQDVDILANMLQYDHVMFLMVYPDGSHKSVAVPLFSFKEQYKKLP</sequence>
<name>A0A4Y8S869_9SPHI</name>
<dbReference type="AlphaFoldDB" id="A0A4Y8S869"/>
<dbReference type="RefSeq" id="WP_133233745.1">
    <property type="nucleotide sequence ID" value="NZ_SOZE01000023.1"/>
</dbReference>
<reference evidence="1 2" key="1">
    <citation type="journal article" date="2017" name="Int. J. Syst. Evol. Microbiol.">
        <title>Mucilaginibacterpsychrotolerans sp. nov., isolated from peatlands.</title>
        <authorList>
            <person name="Deng Y."/>
            <person name="Shen L."/>
            <person name="Xu B."/>
            <person name="Liu Y."/>
            <person name="Gu Z."/>
            <person name="Liu H."/>
            <person name="Zhou Y."/>
        </authorList>
    </citation>
    <scope>NUCLEOTIDE SEQUENCE [LARGE SCALE GENOMIC DNA]</scope>
    <source>
        <strain evidence="1 2">NH7-4</strain>
    </source>
</reference>
<dbReference type="OrthoDB" id="799684at2"/>
<evidence type="ECO:0000313" key="1">
    <source>
        <dbReference type="EMBL" id="TFF35199.1"/>
    </source>
</evidence>
<gene>
    <name evidence="1" type="ORF">E2R66_19740</name>
</gene>
<keyword evidence="2" id="KW-1185">Reference proteome</keyword>
<comment type="caution">
    <text evidence="1">The sequence shown here is derived from an EMBL/GenBank/DDBJ whole genome shotgun (WGS) entry which is preliminary data.</text>
</comment>